<dbReference type="OrthoDB" id="10047300at2759"/>
<evidence type="ECO:0000313" key="2">
    <source>
        <dbReference type="Proteomes" id="UP000663852"/>
    </source>
</evidence>
<organism evidence="1 2">
    <name type="scientific">Adineta ricciae</name>
    <name type="common">Rotifer</name>
    <dbReference type="NCBI Taxonomy" id="249248"/>
    <lineage>
        <taxon>Eukaryota</taxon>
        <taxon>Metazoa</taxon>
        <taxon>Spiralia</taxon>
        <taxon>Gnathifera</taxon>
        <taxon>Rotifera</taxon>
        <taxon>Eurotatoria</taxon>
        <taxon>Bdelloidea</taxon>
        <taxon>Adinetida</taxon>
        <taxon>Adinetidae</taxon>
        <taxon>Adineta</taxon>
    </lineage>
</organism>
<comment type="caution">
    <text evidence="1">The sequence shown here is derived from an EMBL/GenBank/DDBJ whole genome shotgun (WGS) entry which is preliminary data.</text>
</comment>
<dbReference type="Proteomes" id="UP000663852">
    <property type="component" value="Unassembled WGS sequence"/>
</dbReference>
<evidence type="ECO:0000313" key="1">
    <source>
        <dbReference type="EMBL" id="CAF1360692.1"/>
    </source>
</evidence>
<sequence>MALPLVKDTVVRAATDYLIDNPPVSHHLLNEFSDYFRKQWIDRVPVKYWNLGPIHLRCNNSMEGYNNRLQHRFGAHPKLWSFIHFLKGEEAIIMMRTAQIQSGNYRQKAMPFSFVRCCCTYNDIRKTIIEDLQRNTPKFTGANRQDVIKWLKNINNKFQTAGVPDAKRFDFISQLLDKGALDWFYDNKSKLNHSWSEFIERFKSTFDSPNRARLAMHKTHSYTQSPQQDIRGFCSEMRKLFLEADLDMSSTMKLELLLR</sequence>
<dbReference type="AlphaFoldDB" id="A0A815I969"/>
<dbReference type="EMBL" id="CAJNOJ010000274">
    <property type="protein sequence ID" value="CAF1360692.1"/>
    <property type="molecule type" value="Genomic_DNA"/>
</dbReference>
<name>A0A815I969_ADIRI</name>
<evidence type="ECO:0008006" key="3">
    <source>
        <dbReference type="Google" id="ProtNLM"/>
    </source>
</evidence>
<proteinExistence type="predicted"/>
<gene>
    <name evidence="1" type="ORF">EDS130_LOCUS33804</name>
</gene>
<reference evidence="1" key="1">
    <citation type="submission" date="2021-02" db="EMBL/GenBank/DDBJ databases">
        <authorList>
            <person name="Nowell W R."/>
        </authorList>
    </citation>
    <scope>NUCLEOTIDE SEQUENCE</scope>
</reference>
<protein>
    <recommendedName>
        <fullName evidence="3">Retrotransposon gag domain-containing protein</fullName>
    </recommendedName>
</protein>
<accession>A0A815I969</accession>